<protein>
    <submittedName>
        <fullName evidence="1">Uncharacterized protein</fullName>
    </submittedName>
</protein>
<evidence type="ECO:0000313" key="1">
    <source>
        <dbReference type="EMBL" id="BBM53753.1"/>
    </source>
</evidence>
<accession>A0A510KUI2</accession>
<name>A0A510KUI2_9FUSO</name>
<dbReference type="EMBL" id="AP019841">
    <property type="protein sequence ID" value="BBM53753.1"/>
    <property type="molecule type" value="Genomic_DNA"/>
</dbReference>
<dbReference type="Proteomes" id="UP000321944">
    <property type="component" value="Chromosome"/>
</dbReference>
<gene>
    <name evidence="1" type="ORF">JMUB3936_0016</name>
</gene>
<sequence length="99" mass="11566">MLGKYNQDGISYIEAAGNEHTYFNLGDKGWNEALNKVGESNMWEINKKFLERQLQQGKSFYLSHDPMKASGYFQKEVNFLKDNGFKFIKDGEFWKAVKQ</sequence>
<organism evidence="1 2">
    <name type="scientific">Leptotrichia wadei</name>
    <dbReference type="NCBI Taxonomy" id="157687"/>
    <lineage>
        <taxon>Bacteria</taxon>
        <taxon>Fusobacteriati</taxon>
        <taxon>Fusobacteriota</taxon>
        <taxon>Fusobacteriia</taxon>
        <taxon>Fusobacteriales</taxon>
        <taxon>Leptotrichiaceae</taxon>
        <taxon>Leptotrichia</taxon>
    </lineage>
</organism>
<evidence type="ECO:0000313" key="2">
    <source>
        <dbReference type="Proteomes" id="UP000321944"/>
    </source>
</evidence>
<proteinExistence type="predicted"/>
<dbReference type="AlphaFoldDB" id="A0A510KUI2"/>
<reference evidence="1 2" key="1">
    <citation type="submission" date="2019-07" db="EMBL/GenBank/DDBJ databases">
        <title>Complete Genome Sequence of Leptotrichia wadei Strain JMUB3936.</title>
        <authorList>
            <person name="Watanabe S."/>
            <person name="Cui L."/>
        </authorList>
    </citation>
    <scope>NUCLEOTIDE SEQUENCE [LARGE SCALE GENOMIC DNA]</scope>
    <source>
        <strain evidence="1 2">JMUB3936</strain>
    </source>
</reference>